<feature type="domain" description="WYL" evidence="1">
    <location>
        <begin position="137"/>
        <end position="208"/>
    </location>
</feature>
<proteinExistence type="predicted"/>
<sequence>MNRTALCIRMLMYLKANGLTNTRTLADVLETNPRNIREFKKELVTAGYNIKEIKGRYGGYMLDENDLFPALKLTDSERDAVADANQFLKSHREFEQTEEFEKASIKILNTSKDTDVQNRIRMLGTPNVALSRHERQMLSILMEAKKRECCARLIYRNAFEDTIKEPHEVLLDPYEIILWSNVFNNAYYAMGYKHNTSDVRCYRISDIRMQSCELTDIGFLKDPTFHLEQHVGKTSLFKHAPVRVTVSVLSENVMHDMYWGQNVRQEEENVFSFDVDDLHTFYSQVFFKRDHIQILSPDEVAREYTRNLKTILRMYENEV</sequence>
<dbReference type="PANTHER" id="PTHR34580:SF1">
    <property type="entry name" value="PROTEIN PAFC"/>
    <property type="match status" value="1"/>
</dbReference>
<dbReference type="InterPro" id="IPR036390">
    <property type="entry name" value="WH_DNA-bd_sf"/>
</dbReference>
<keyword evidence="2" id="KW-0238">DNA-binding</keyword>
<accession>A0A7W8CXB9</accession>
<dbReference type="EMBL" id="JACHHK010000004">
    <property type="protein sequence ID" value="MBB5183342.1"/>
    <property type="molecule type" value="Genomic_DNA"/>
</dbReference>
<gene>
    <name evidence="2" type="ORF">HNQ47_001363</name>
</gene>
<dbReference type="Proteomes" id="UP000539953">
    <property type="component" value="Unassembled WGS sequence"/>
</dbReference>
<evidence type="ECO:0000313" key="3">
    <source>
        <dbReference type="Proteomes" id="UP000539953"/>
    </source>
</evidence>
<reference evidence="2 3" key="1">
    <citation type="submission" date="2020-08" db="EMBL/GenBank/DDBJ databases">
        <title>Genomic Encyclopedia of Type Strains, Phase IV (KMG-IV): sequencing the most valuable type-strain genomes for metagenomic binning, comparative biology and taxonomic classification.</title>
        <authorList>
            <person name="Goeker M."/>
        </authorList>
    </citation>
    <scope>NUCLEOTIDE SEQUENCE [LARGE SCALE GENOMIC DNA]</scope>
    <source>
        <strain evidence="2 3">DSM 25799</strain>
    </source>
</reference>
<protein>
    <submittedName>
        <fullName evidence="2">Putative DNA-binding transcriptional regulator YafY</fullName>
    </submittedName>
</protein>
<dbReference type="GO" id="GO:0003677">
    <property type="term" value="F:DNA binding"/>
    <property type="evidence" value="ECO:0007669"/>
    <property type="project" value="UniProtKB-KW"/>
</dbReference>
<dbReference type="PROSITE" id="PS52050">
    <property type="entry name" value="WYL"/>
    <property type="match status" value="1"/>
</dbReference>
<dbReference type="PANTHER" id="PTHR34580">
    <property type="match status" value="1"/>
</dbReference>
<evidence type="ECO:0000313" key="2">
    <source>
        <dbReference type="EMBL" id="MBB5183342.1"/>
    </source>
</evidence>
<dbReference type="Pfam" id="PF13280">
    <property type="entry name" value="WYL"/>
    <property type="match status" value="1"/>
</dbReference>
<dbReference type="RefSeq" id="WP_183328632.1">
    <property type="nucleotide sequence ID" value="NZ_JACHHK010000004.1"/>
</dbReference>
<dbReference type="AlphaFoldDB" id="A0A7W8CXB9"/>
<name>A0A7W8CXB9_9FIRM</name>
<comment type="caution">
    <text evidence="2">The sequence shown here is derived from an EMBL/GenBank/DDBJ whole genome shotgun (WGS) entry which is preliminary data.</text>
</comment>
<evidence type="ECO:0000259" key="1">
    <source>
        <dbReference type="Pfam" id="PF13280"/>
    </source>
</evidence>
<dbReference type="InterPro" id="IPR051534">
    <property type="entry name" value="CBASS_pafABC_assoc_protein"/>
</dbReference>
<organism evidence="2 3">
    <name type="scientific">Catenisphaera adipataccumulans</name>
    <dbReference type="NCBI Taxonomy" id="700500"/>
    <lineage>
        <taxon>Bacteria</taxon>
        <taxon>Bacillati</taxon>
        <taxon>Bacillota</taxon>
        <taxon>Erysipelotrichia</taxon>
        <taxon>Erysipelotrichales</taxon>
        <taxon>Erysipelotrichaceae</taxon>
        <taxon>Catenisphaera</taxon>
    </lineage>
</organism>
<keyword evidence="3" id="KW-1185">Reference proteome</keyword>
<dbReference type="SUPFAM" id="SSF46785">
    <property type="entry name" value="Winged helix' DNA-binding domain"/>
    <property type="match status" value="1"/>
</dbReference>
<dbReference type="InterPro" id="IPR026881">
    <property type="entry name" value="WYL_dom"/>
</dbReference>